<evidence type="ECO:0000256" key="1">
    <source>
        <dbReference type="SAM" id="MobiDB-lite"/>
    </source>
</evidence>
<dbReference type="EMBL" id="CAJPDR010000146">
    <property type="protein sequence ID" value="CAF9921459.1"/>
    <property type="molecule type" value="Genomic_DNA"/>
</dbReference>
<accession>A0A8H3IPR0</accession>
<gene>
    <name evidence="2" type="ORF">ALECFALPRED_001809</name>
</gene>
<dbReference type="AlphaFoldDB" id="A0A8H3IPR0"/>
<feature type="compositionally biased region" description="Acidic residues" evidence="1">
    <location>
        <begin position="56"/>
        <end position="68"/>
    </location>
</feature>
<organism evidence="2 3">
    <name type="scientific">Alectoria fallacina</name>
    <dbReference type="NCBI Taxonomy" id="1903189"/>
    <lineage>
        <taxon>Eukaryota</taxon>
        <taxon>Fungi</taxon>
        <taxon>Dikarya</taxon>
        <taxon>Ascomycota</taxon>
        <taxon>Pezizomycotina</taxon>
        <taxon>Lecanoromycetes</taxon>
        <taxon>OSLEUM clade</taxon>
        <taxon>Lecanoromycetidae</taxon>
        <taxon>Lecanorales</taxon>
        <taxon>Lecanorineae</taxon>
        <taxon>Parmeliaceae</taxon>
        <taxon>Alectoria</taxon>
    </lineage>
</organism>
<name>A0A8H3IPR0_9LECA</name>
<sequence length="76" mass="8664">MTQMMSGSKADPAYEDEERTSDTATLKVVPLNPLQCVNTRLLQLPRTRNMGRYDSAPEEEEEEEEEEEHLCGFTAD</sequence>
<reference evidence="2" key="1">
    <citation type="submission" date="2021-03" db="EMBL/GenBank/DDBJ databases">
        <authorList>
            <person name="Tagirdzhanova G."/>
        </authorList>
    </citation>
    <scope>NUCLEOTIDE SEQUENCE</scope>
</reference>
<feature type="region of interest" description="Disordered" evidence="1">
    <location>
        <begin position="48"/>
        <end position="76"/>
    </location>
</feature>
<evidence type="ECO:0000313" key="2">
    <source>
        <dbReference type="EMBL" id="CAF9921459.1"/>
    </source>
</evidence>
<feature type="region of interest" description="Disordered" evidence="1">
    <location>
        <begin position="1"/>
        <end position="24"/>
    </location>
</feature>
<evidence type="ECO:0000313" key="3">
    <source>
        <dbReference type="Proteomes" id="UP000664203"/>
    </source>
</evidence>
<keyword evidence="3" id="KW-1185">Reference proteome</keyword>
<protein>
    <submittedName>
        <fullName evidence="2">Uncharacterized protein</fullName>
    </submittedName>
</protein>
<proteinExistence type="predicted"/>
<comment type="caution">
    <text evidence="2">The sequence shown here is derived from an EMBL/GenBank/DDBJ whole genome shotgun (WGS) entry which is preliminary data.</text>
</comment>
<dbReference type="Proteomes" id="UP000664203">
    <property type="component" value="Unassembled WGS sequence"/>
</dbReference>